<gene>
    <name evidence="10 11" type="primary">LOC109000767</name>
</gene>
<protein>
    <submittedName>
        <fullName evidence="10 11">Uncharacterized protein LOC109000767</fullName>
    </submittedName>
</protein>
<dbReference type="GO" id="GO:0008270">
    <property type="term" value="F:zinc ion binding"/>
    <property type="evidence" value="ECO:0007669"/>
    <property type="project" value="UniProtKB-KW"/>
</dbReference>
<feature type="compositionally biased region" description="Polar residues" evidence="6">
    <location>
        <begin position="374"/>
        <end position="388"/>
    </location>
</feature>
<dbReference type="InterPro" id="IPR009057">
    <property type="entry name" value="Homeodomain-like_sf"/>
</dbReference>
<dbReference type="SMART" id="SM00717">
    <property type="entry name" value="SANT"/>
    <property type="match status" value="1"/>
</dbReference>
<dbReference type="InterPro" id="IPR011011">
    <property type="entry name" value="Znf_FYVE_PHD"/>
</dbReference>
<feature type="compositionally biased region" description="Basic and acidic residues" evidence="6">
    <location>
        <begin position="312"/>
        <end position="325"/>
    </location>
</feature>
<keyword evidence="2" id="KW-0479">Metal-binding</keyword>
<dbReference type="SUPFAM" id="SSF46689">
    <property type="entry name" value="Homeodomain-like"/>
    <property type="match status" value="1"/>
</dbReference>
<proteinExistence type="predicted"/>
<feature type="compositionally biased region" description="Basic and acidic residues" evidence="6">
    <location>
        <begin position="158"/>
        <end position="170"/>
    </location>
</feature>
<dbReference type="InterPro" id="IPR017930">
    <property type="entry name" value="Myb_dom"/>
</dbReference>
<feature type="domain" description="Myb-like" evidence="7">
    <location>
        <begin position="405"/>
        <end position="466"/>
    </location>
</feature>
<evidence type="ECO:0000256" key="3">
    <source>
        <dbReference type="ARBA" id="ARBA00022771"/>
    </source>
</evidence>
<dbReference type="GeneID" id="109000767"/>
<reference evidence="10 11" key="1">
    <citation type="submission" date="2025-04" db="UniProtKB">
        <authorList>
            <consortium name="RefSeq"/>
        </authorList>
    </citation>
    <scope>IDENTIFICATION</scope>
    <source>
        <tissue evidence="10 11">Leaves</tissue>
    </source>
</reference>
<evidence type="ECO:0000259" key="8">
    <source>
        <dbReference type="PROSITE" id="PS51294"/>
    </source>
</evidence>
<keyword evidence="9" id="KW-1185">Reference proteome</keyword>
<evidence type="ECO:0000313" key="9">
    <source>
        <dbReference type="Proteomes" id="UP000235220"/>
    </source>
</evidence>
<feature type="region of interest" description="Disordered" evidence="6">
    <location>
        <begin position="257"/>
        <end position="287"/>
    </location>
</feature>
<sequence>MRTKTRLGGRPKPCTSPTATTNRALPLLHDQPEDFMQTIMHEMSSACNEGLHDDSALNLNEDTVDCMEIDSFKERTCIRCNRGGDVLVCREIGCPIALHEKCVCFKPKFDAFGRFYCPYCSYKRTMVETRQFRKKAMLAKKALLKFVSANAVGGNGQKLEDSGEAKRKESNVSLPHVRNRNSPDHEKCVWVEDLQDDRFEAHNRVIDELHTNHSIPNACSNVHFREEEIVTEEKSNDVNISEAHLSDFIEDRERLQAEDASRMDESQNEGSFEEDEEQAQPLTTCNSDEVMTVDEGLHAPREGAQDGLEASAENKGKRDGEHKLQPEAPTSRPKRFKQRAQKKARPQNAGLQRKLSPHKYMTPVKDSRKPNDDVATSKNKKVTASNKSRQARESPKKFTKMTFPNVKRKRLFWTAEEEDMLKEGVHKFSTSANKNIPWRKILEFGRHIFHTTRTPVDLKDKWKNMTAKDSSTINKESP</sequence>
<dbReference type="RefSeq" id="XP_035548748.1">
    <property type="nucleotide sequence ID" value="XM_035692855.1"/>
</dbReference>
<dbReference type="SUPFAM" id="SSF57903">
    <property type="entry name" value="FYVE/PHD zinc finger"/>
    <property type="match status" value="1"/>
</dbReference>
<evidence type="ECO:0000256" key="2">
    <source>
        <dbReference type="ARBA" id="ARBA00022723"/>
    </source>
</evidence>
<dbReference type="Gramene" id="Jr01_34690_p1">
    <property type="protein sequence ID" value="cds.Jr01_34690_p1"/>
    <property type="gene ID" value="Jr01_34690"/>
</dbReference>
<evidence type="ECO:0000256" key="1">
    <source>
        <dbReference type="ARBA" id="ARBA00004123"/>
    </source>
</evidence>
<evidence type="ECO:0000256" key="5">
    <source>
        <dbReference type="ARBA" id="ARBA00023242"/>
    </source>
</evidence>
<dbReference type="KEGG" id="jre:109000767"/>
<dbReference type="InterPro" id="IPR019786">
    <property type="entry name" value="Zinc_finger_PHD-type_CS"/>
</dbReference>
<dbReference type="CDD" id="cd11660">
    <property type="entry name" value="SANT_TRF"/>
    <property type="match status" value="1"/>
</dbReference>
<dbReference type="InterPro" id="IPR001005">
    <property type="entry name" value="SANT/Myb"/>
</dbReference>
<dbReference type="Proteomes" id="UP000235220">
    <property type="component" value="Chromosome 1"/>
</dbReference>
<feature type="domain" description="HTH myb-type" evidence="8">
    <location>
        <begin position="405"/>
        <end position="470"/>
    </location>
</feature>
<keyword evidence="3" id="KW-0863">Zinc-finger</keyword>
<feature type="region of interest" description="Disordered" evidence="6">
    <location>
        <begin position="1"/>
        <end position="21"/>
    </location>
</feature>
<comment type="subcellular location">
    <subcellularLocation>
        <location evidence="1">Nucleus</location>
    </subcellularLocation>
</comment>
<evidence type="ECO:0000256" key="6">
    <source>
        <dbReference type="SAM" id="MobiDB-lite"/>
    </source>
</evidence>
<dbReference type="PROSITE" id="PS51294">
    <property type="entry name" value="HTH_MYB"/>
    <property type="match status" value="1"/>
</dbReference>
<dbReference type="RefSeq" id="XP_035548744.1">
    <property type="nucleotide sequence ID" value="XM_035692851.1"/>
</dbReference>
<dbReference type="GO" id="GO:0005634">
    <property type="term" value="C:nucleus"/>
    <property type="evidence" value="ECO:0007669"/>
    <property type="project" value="UniProtKB-SubCell"/>
</dbReference>
<name>A0A2I4FNS8_JUGRE</name>
<dbReference type="InterPro" id="IPR013083">
    <property type="entry name" value="Znf_RING/FYVE/PHD"/>
</dbReference>
<dbReference type="PANTHER" id="PTHR47863:SF5">
    <property type="entry name" value="HOMEODOMAIN-LIKE PROTEIN WITH RING_FYVE_PHD-TYPE ZINC FINGER DOMAIN-CONTAINING PROTEIN-RELATED"/>
    <property type="match status" value="1"/>
</dbReference>
<dbReference type="PANTHER" id="PTHR47863">
    <property type="entry name" value="RING/FYVE/PHD ZINC FINGER SUPERFAMILY PROTEIN"/>
    <property type="match status" value="1"/>
</dbReference>
<organism evidence="9 10">
    <name type="scientific">Juglans regia</name>
    <name type="common">English walnut</name>
    <dbReference type="NCBI Taxonomy" id="51240"/>
    <lineage>
        <taxon>Eukaryota</taxon>
        <taxon>Viridiplantae</taxon>
        <taxon>Streptophyta</taxon>
        <taxon>Embryophyta</taxon>
        <taxon>Tracheophyta</taxon>
        <taxon>Spermatophyta</taxon>
        <taxon>Magnoliopsida</taxon>
        <taxon>eudicotyledons</taxon>
        <taxon>Gunneridae</taxon>
        <taxon>Pentapetalae</taxon>
        <taxon>rosids</taxon>
        <taxon>fabids</taxon>
        <taxon>Fagales</taxon>
        <taxon>Juglandaceae</taxon>
        <taxon>Juglans</taxon>
    </lineage>
</organism>
<evidence type="ECO:0000259" key="7">
    <source>
        <dbReference type="PROSITE" id="PS50090"/>
    </source>
</evidence>
<dbReference type="STRING" id="51240.A0A2I4FNS8"/>
<dbReference type="OrthoDB" id="608866at2759"/>
<feature type="compositionally biased region" description="Basic residues" evidence="6">
    <location>
        <begin position="332"/>
        <end position="345"/>
    </location>
</feature>
<accession>A0A2I4FNS8</accession>
<evidence type="ECO:0000256" key="4">
    <source>
        <dbReference type="ARBA" id="ARBA00022833"/>
    </source>
</evidence>
<feature type="region of interest" description="Disordered" evidence="6">
    <location>
        <begin position="300"/>
        <end position="396"/>
    </location>
</feature>
<dbReference type="Gene3D" id="3.30.40.10">
    <property type="entry name" value="Zinc/RING finger domain, C3HC4 (zinc finger)"/>
    <property type="match status" value="1"/>
</dbReference>
<dbReference type="AlphaFoldDB" id="A0A2I4FNS8"/>
<keyword evidence="5" id="KW-0539">Nucleus</keyword>
<dbReference type="PROSITE" id="PS50090">
    <property type="entry name" value="MYB_LIKE"/>
    <property type="match status" value="1"/>
</dbReference>
<feature type="region of interest" description="Disordered" evidence="6">
    <location>
        <begin position="157"/>
        <end position="182"/>
    </location>
</feature>
<dbReference type="Pfam" id="PF00249">
    <property type="entry name" value="Myb_DNA-binding"/>
    <property type="match status" value="1"/>
</dbReference>
<evidence type="ECO:0000313" key="10">
    <source>
        <dbReference type="RefSeq" id="XP_035548744.1"/>
    </source>
</evidence>
<dbReference type="Gene3D" id="1.10.10.60">
    <property type="entry name" value="Homeodomain-like"/>
    <property type="match status" value="1"/>
</dbReference>
<evidence type="ECO:0000313" key="11">
    <source>
        <dbReference type="RefSeq" id="XP_035548748.1"/>
    </source>
</evidence>
<dbReference type="PROSITE" id="PS01359">
    <property type="entry name" value="ZF_PHD_1"/>
    <property type="match status" value="1"/>
</dbReference>
<keyword evidence="4" id="KW-0862">Zinc</keyword>